<protein>
    <submittedName>
        <fullName evidence="1">Uncharacterized protein</fullName>
    </submittedName>
</protein>
<gene>
    <name evidence="1" type="ORF">FA95DRAFT_1030082</name>
</gene>
<comment type="caution">
    <text evidence="1">The sequence shown here is derived from an EMBL/GenBank/DDBJ whole genome shotgun (WGS) entry which is preliminary data.</text>
</comment>
<keyword evidence="2" id="KW-1185">Reference proteome</keyword>
<name>A0ACB8R5U4_9AGAM</name>
<evidence type="ECO:0000313" key="2">
    <source>
        <dbReference type="Proteomes" id="UP000814033"/>
    </source>
</evidence>
<dbReference type="Proteomes" id="UP000814033">
    <property type="component" value="Unassembled WGS sequence"/>
</dbReference>
<evidence type="ECO:0000313" key="1">
    <source>
        <dbReference type="EMBL" id="KAI0039363.1"/>
    </source>
</evidence>
<organism evidence="1 2">
    <name type="scientific">Auriscalpium vulgare</name>
    <dbReference type="NCBI Taxonomy" id="40419"/>
    <lineage>
        <taxon>Eukaryota</taxon>
        <taxon>Fungi</taxon>
        <taxon>Dikarya</taxon>
        <taxon>Basidiomycota</taxon>
        <taxon>Agaricomycotina</taxon>
        <taxon>Agaricomycetes</taxon>
        <taxon>Russulales</taxon>
        <taxon>Auriscalpiaceae</taxon>
        <taxon>Auriscalpium</taxon>
    </lineage>
</organism>
<sequence>MLWIYRELYIPLINFDTLDTSGLLNPSAGVGAAAWRQCEAQTHRGIENELFLCHNTAFAFYIIIHRSGRRFWSISCSPDQAHRRAMHTNIPVLAFEPNFLTTRNVEARLMSQIVQGHNLPCLTNIPRPPGGHHPSPMAHPRRHTASTSIRIRISTNINRSRPTSIAGIELRLDRALVMLILRADRESLHLVAEGVLPRECL</sequence>
<reference evidence="1" key="1">
    <citation type="submission" date="2021-02" db="EMBL/GenBank/DDBJ databases">
        <authorList>
            <consortium name="DOE Joint Genome Institute"/>
            <person name="Ahrendt S."/>
            <person name="Looney B.P."/>
            <person name="Miyauchi S."/>
            <person name="Morin E."/>
            <person name="Drula E."/>
            <person name="Courty P.E."/>
            <person name="Chicoki N."/>
            <person name="Fauchery L."/>
            <person name="Kohler A."/>
            <person name="Kuo A."/>
            <person name="Labutti K."/>
            <person name="Pangilinan J."/>
            <person name="Lipzen A."/>
            <person name="Riley R."/>
            <person name="Andreopoulos W."/>
            <person name="He G."/>
            <person name="Johnson J."/>
            <person name="Barry K.W."/>
            <person name="Grigoriev I.V."/>
            <person name="Nagy L."/>
            <person name="Hibbett D."/>
            <person name="Henrissat B."/>
            <person name="Matheny P.B."/>
            <person name="Labbe J."/>
            <person name="Martin F."/>
        </authorList>
    </citation>
    <scope>NUCLEOTIDE SEQUENCE</scope>
    <source>
        <strain evidence="1">FP105234-sp</strain>
    </source>
</reference>
<proteinExistence type="predicted"/>
<dbReference type="EMBL" id="MU276314">
    <property type="protein sequence ID" value="KAI0039363.1"/>
    <property type="molecule type" value="Genomic_DNA"/>
</dbReference>
<reference evidence="1" key="2">
    <citation type="journal article" date="2022" name="New Phytol.">
        <title>Evolutionary transition to the ectomycorrhizal habit in the genomes of a hyperdiverse lineage of mushroom-forming fungi.</title>
        <authorList>
            <person name="Looney B."/>
            <person name="Miyauchi S."/>
            <person name="Morin E."/>
            <person name="Drula E."/>
            <person name="Courty P.E."/>
            <person name="Kohler A."/>
            <person name="Kuo A."/>
            <person name="LaButti K."/>
            <person name="Pangilinan J."/>
            <person name="Lipzen A."/>
            <person name="Riley R."/>
            <person name="Andreopoulos W."/>
            <person name="He G."/>
            <person name="Johnson J."/>
            <person name="Nolan M."/>
            <person name="Tritt A."/>
            <person name="Barry K.W."/>
            <person name="Grigoriev I.V."/>
            <person name="Nagy L.G."/>
            <person name="Hibbett D."/>
            <person name="Henrissat B."/>
            <person name="Matheny P.B."/>
            <person name="Labbe J."/>
            <person name="Martin F.M."/>
        </authorList>
    </citation>
    <scope>NUCLEOTIDE SEQUENCE</scope>
    <source>
        <strain evidence="1">FP105234-sp</strain>
    </source>
</reference>
<accession>A0ACB8R5U4</accession>